<dbReference type="EMBL" id="FSRC01000001">
    <property type="protein sequence ID" value="SIN83753.1"/>
    <property type="molecule type" value="Genomic_DNA"/>
</dbReference>
<evidence type="ECO:0000256" key="2">
    <source>
        <dbReference type="ARBA" id="ARBA00022475"/>
    </source>
</evidence>
<gene>
    <name evidence="4" type="ORF">SAMN05444394_2274</name>
</gene>
<organism evidence="4 5">
    <name type="scientific">Algoriphagus halophilus</name>
    <dbReference type="NCBI Taxonomy" id="226505"/>
    <lineage>
        <taxon>Bacteria</taxon>
        <taxon>Pseudomonadati</taxon>
        <taxon>Bacteroidota</taxon>
        <taxon>Cytophagia</taxon>
        <taxon>Cytophagales</taxon>
        <taxon>Cyclobacteriaceae</taxon>
        <taxon>Algoriphagus</taxon>
    </lineage>
</organism>
<dbReference type="RefSeq" id="WP_074224924.1">
    <property type="nucleotide sequence ID" value="NZ_FSRC01000001.1"/>
</dbReference>
<dbReference type="OrthoDB" id="5292493at2"/>
<dbReference type="GO" id="GO:0005886">
    <property type="term" value="C:plasma membrane"/>
    <property type="evidence" value="ECO:0007669"/>
    <property type="project" value="UniProtKB-SubCell"/>
</dbReference>
<evidence type="ECO:0000313" key="5">
    <source>
        <dbReference type="Proteomes" id="UP000185221"/>
    </source>
</evidence>
<keyword evidence="5" id="KW-1185">Reference proteome</keyword>
<dbReference type="AlphaFoldDB" id="A0A1N6EL47"/>
<dbReference type="Proteomes" id="UP000185221">
    <property type="component" value="Unassembled WGS sequence"/>
</dbReference>
<dbReference type="SUPFAM" id="SSF101898">
    <property type="entry name" value="NHL repeat"/>
    <property type="match status" value="1"/>
</dbReference>
<comment type="subcellular location">
    <subcellularLocation>
        <location evidence="1">Cell membrane</location>
    </subcellularLocation>
</comment>
<protein>
    <submittedName>
        <fullName evidence="4">Uncharacterized protein YjiK</fullName>
    </submittedName>
</protein>
<dbReference type="STRING" id="226505.SAMN05444394_2274"/>
<dbReference type="Pfam" id="PF06977">
    <property type="entry name" value="SdiA-regulated"/>
    <property type="match status" value="1"/>
</dbReference>
<name>A0A1N6EL47_9BACT</name>
<sequence>MNQISNISIFCFLLLSQCYAQDKRADYYSFPSHYSLENVEKFNLSNDLEEISGLEWINEQTLWAIEDESSVIFELNPNTGKITDKQKFAKNKDIEDLMILENDAWVLQSNGNLYQVEEPLTEYSNTTLHKFPIQEKRDFEALIKSPDGPLIWIFCKVCSWDKNSNKSSVFAFNLELMSFEEEANFILKNEQLEPLLKEDDFKKVKMQPSAIAFHPIEKNYYLLSSSDHWLMVLDQEFNPIGFHHLNPALFKQPEGITFSKDGTLFISNEARDGRPNILIFPYQP</sequence>
<evidence type="ECO:0000256" key="3">
    <source>
        <dbReference type="ARBA" id="ARBA00023136"/>
    </source>
</evidence>
<keyword evidence="3" id="KW-0472">Membrane</keyword>
<proteinExistence type="predicted"/>
<evidence type="ECO:0000256" key="1">
    <source>
        <dbReference type="ARBA" id="ARBA00004236"/>
    </source>
</evidence>
<keyword evidence="2" id="KW-1003">Cell membrane</keyword>
<accession>A0A1N6EL47</accession>
<dbReference type="InterPro" id="IPR009722">
    <property type="entry name" value="YjiK/CarP"/>
</dbReference>
<reference evidence="5" key="1">
    <citation type="submission" date="2016-11" db="EMBL/GenBank/DDBJ databases">
        <authorList>
            <person name="Varghese N."/>
            <person name="Submissions S."/>
        </authorList>
    </citation>
    <scope>NUCLEOTIDE SEQUENCE [LARGE SCALE GENOMIC DNA]</scope>
    <source>
        <strain evidence="5">DSM 15292</strain>
    </source>
</reference>
<evidence type="ECO:0000313" key="4">
    <source>
        <dbReference type="EMBL" id="SIN83753.1"/>
    </source>
</evidence>